<dbReference type="GO" id="GO:0016301">
    <property type="term" value="F:kinase activity"/>
    <property type="evidence" value="ECO:0007669"/>
    <property type="project" value="UniProtKB-KW"/>
</dbReference>
<dbReference type="Proteomes" id="UP001418222">
    <property type="component" value="Unassembled WGS sequence"/>
</dbReference>
<gene>
    <name evidence="1" type="primary">CRK4</name>
    <name evidence="1" type="ORF">KSP39_PZI002224</name>
</gene>
<dbReference type="EMBL" id="JBBWWQ010000002">
    <property type="protein sequence ID" value="KAK8954588.1"/>
    <property type="molecule type" value="Genomic_DNA"/>
</dbReference>
<proteinExistence type="predicted"/>
<evidence type="ECO:0000313" key="1">
    <source>
        <dbReference type="EMBL" id="KAK8954588.1"/>
    </source>
</evidence>
<dbReference type="AlphaFoldDB" id="A0AAP0C0Z5"/>
<keyword evidence="1" id="KW-0418">Kinase</keyword>
<keyword evidence="1" id="KW-0808">Transferase</keyword>
<protein>
    <submittedName>
        <fullName evidence="1">CDPK-related kinase 4</fullName>
    </submittedName>
</protein>
<keyword evidence="2" id="KW-1185">Reference proteome</keyword>
<reference evidence="1 2" key="1">
    <citation type="journal article" date="2022" name="Nat. Plants">
        <title>Genomes of leafy and leafless Platanthera orchids illuminate the evolution of mycoheterotrophy.</title>
        <authorList>
            <person name="Li M.H."/>
            <person name="Liu K.W."/>
            <person name="Li Z."/>
            <person name="Lu H.C."/>
            <person name="Ye Q.L."/>
            <person name="Zhang D."/>
            <person name="Wang J.Y."/>
            <person name="Li Y.F."/>
            <person name="Zhong Z.M."/>
            <person name="Liu X."/>
            <person name="Yu X."/>
            <person name="Liu D.K."/>
            <person name="Tu X.D."/>
            <person name="Liu B."/>
            <person name="Hao Y."/>
            <person name="Liao X.Y."/>
            <person name="Jiang Y.T."/>
            <person name="Sun W.H."/>
            <person name="Chen J."/>
            <person name="Chen Y.Q."/>
            <person name="Ai Y."/>
            <person name="Zhai J.W."/>
            <person name="Wu S.S."/>
            <person name="Zhou Z."/>
            <person name="Hsiao Y.Y."/>
            <person name="Wu W.L."/>
            <person name="Chen Y.Y."/>
            <person name="Lin Y.F."/>
            <person name="Hsu J.L."/>
            <person name="Li C.Y."/>
            <person name="Wang Z.W."/>
            <person name="Zhao X."/>
            <person name="Zhong W.Y."/>
            <person name="Ma X.K."/>
            <person name="Ma L."/>
            <person name="Huang J."/>
            <person name="Chen G.Z."/>
            <person name="Huang M.Z."/>
            <person name="Huang L."/>
            <person name="Peng D.H."/>
            <person name="Luo Y.B."/>
            <person name="Zou S.Q."/>
            <person name="Chen S.P."/>
            <person name="Lan S."/>
            <person name="Tsai W.C."/>
            <person name="Van de Peer Y."/>
            <person name="Liu Z.J."/>
        </authorList>
    </citation>
    <scope>NUCLEOTIDE SEQUENCE [LARGE SCALE GENOMIC DNA]</scope>
    <source>
        <strain evidence="1">Lor287</strain>
    </source>
</reference>
<accession>A0AAP0C0Z5</accession>
<evidence type="ECO:0000313" key="2">
    <source>
        <dbReference type="Proteomes" id="UP001418222"/>
    </source>
</evidence>
<organism evidence="1 2">
    <name type="scientific">Platanthera zijinensis</name>
    <dbReference type="NCBI Taxonomy" id="2320716"/>
    <lineage>
        <taxon>Eukaryota</taxon>
        <taxon>Viridiplantae</taxon>
        <taxon>Streptophyta</taxon>
        <taxon>Embryophyta</taxon>
        <taxon>Tracheophyta</taxon>
        <taxon>Spermatophyta</taxon>
        <taxon>Magnoliopsida</taxon>
        <taxon>Liliopsida</taxon>
        <taxon>Asparagales</taxon>
        <taxon>Orchidaceae</taxon>
        <taxon>Orchidoideae</taxon>
        <taxon>Orchideae</taxon>
        <taxon>Orchidinae</taxon>
        <taxon>Platanthera</taxon>
    </lineage>
</organism>
<comment type="caution">
    <text evidence="1">The sequence shown here is derived from an EMBL/GenBank/DDBJ whole genome shotgun (WGS) entry which is preliminary data.</text>
</comment>
<sequence>MEPLSNRRMDFEELCIVAISPYQLEALKGTDPNLDLVQNQPSPHHWPQGPVPAYWRTVEAICNPGDL</sequence>
<name>A0AAP0C0Z5_9ASPA</name>